<feature type="domain" description="N-acetyltransferase" evidence="1">
    <location>
        <begin position="1"/>
        <end position="88"/>
    </location>
</feature>
<dbReference type="Proteomes" id="UP001205612">
    <property type="component" value="Unassembled WGS sequence"/>
</dbReference>
<dbReference type="Gene3D" id="3.40.630.30">
    <property type="match status" value="1"/>
</dbReference>
<evidence type="ECO:0000259" key="1">
    <source>
        <dbReference type="PROSITE" id="PS51186"/>
    </source>
</evidence>
<reference evidence="2 3" key="1">
    <citation type="submission" date="2022-08" db="EMBL/GenBank/DDBJ databases">
        <authorList>
            <person name="Somphong A."/>
            <person name="Phongsopitanun W."/>
        </authorList>
    </citation>
    <scope>NUCLEOTIDE SEQUENCE [LARGE SCALE GENOMIC DNA]</scope>
    <source>
        <strain evidence="2 3">LP11</strain>
    </source>
</reference>
<dbReference type="SUPFAM" id="SSF55729">
    <property type="entry name" value="Acyl-CoA N-acyltransferases (Nat)"/>
    <property type="match status" value="1"/>
</dbReference>
<protein>
    <submittedName>
        <fullName evidence="2">GNAT family N-acetyltransferase</fullName>
    </submittedName>
</protein>
<proteinExistence type="predicted"/>
<dbReference type="RefSeq" id="WP_258776686.1">
    <property type="nucleotide sequence ID" value="NZ_JANUGP010000002.1"/>
</dbReference>
<evidence type="ECO:0000313" key="2">
    <source>
        <dbReference type="EMBL" id="MCS0600365.1"/>
    </source>
</evidence>
<dbReference type="InterPro" id="IPR016181">
    <property type="entry name" value="Acyl_CoA_acyltransferase"/>
</dbReference>
<sequence>MRPPVGEERVATVIARVLPGFRGQGFGTVLYESGLAHARGLGAEVVETCVPAVNEDGLRFAGRRGFVEIERYVLDGERDEWVDLRLRPAGARD</sequence>
<dbReference type="InterPro" id="IPR000182">
    <property type="entry name" value="GNAT_dom"/>
</dbReference>
<dbReference type="EMBL" id="JANUGP010000002">
    <property type="protein sequence ID" value="MCS0600365.1"/>
    <property type="molecule type" value="Genomic_DNA"/>
</dbReference>
<organism evidence="2 3">
    <name type="scientific">Streptomyces pyxinicus</name>
    <dbReference type="NCBI Taxonomy" id="2970331"/>
    <lineage>
        <taxon>Bacteria</taxon>
        <taxon>Bacillati</taxon>
        <taxon>Actinomycetota</taxon>
        <taxon>Actinomycetes</taxon>
        <taxon>Kitasatosporales</taxon>
        <taxon>Streptomycetaceae</taxon>
        <taxon>Streptomyces</taxon>
    </lineage>
</organism>
<dbReference type="PROSITE" id="PS51186">
    <property type="entry name" value="GNAT"/>
    <property type="match status" value="1"/>
</dbReference>
<name>A0ABT2AW25_9ACTN</name>
<comment type="caution">
    <text evidence="2">The sequence shown here is derived from an EMBL/GenBank/DDBJ whole genome shotgun (WGS) entry which is preliminary data.</text>
</comment>
<dbReference type="CDD" id="cd04301">
    <property type="entry name" value="NAT_SF"/>
    <property type="match status" value="1"/>
</dbReference>
<accession>A0ABT2AW25</accession>
<keyword evidence="3" id="KW-1185">Reference proteome</keyword>
<evidence type="ECO:0000313" key="3">
    <source>
        <dbReference type="Proteomes" id="UP001205612"/>
    </source>
</evidence>
<gene>
    <name evidence="2" type="ORF">NX794_03840</name>
</gene>
<dbReference type="Pfam" id="PF00583">
    <property type="entry name" value="Acetyltransf_1"/>
    <property type="match status" value="1"/>
</dbReference>